<gene>
    <name evidence="2" type="ORF">SEMRO_1356_G265680.1</name>
</gene>
<feature type="region of interest" description="Disordered" evidence="1">
    <location>
        <begin position="123"/>
        <end position="143"/>
    </location>
</feature>
<name>A0A9N8EPS6_9STRA</name>
<reference evidence="2" key="1">
    <citation type="submission" date="2020-06" db="EMBL/GenBank/DDBJ databases">
        <authorList>
            <consortium name="Plant Systems Biology data submission"/>
        </authorList>
    </citation>
    <scope>NUCLEOTIDE SEQUENCE</scope>
    <source>
        <strain evidence="2">D6</strain>
    </source>
</reference>
<dbReference type="AlphaFoldDB" id="A0A9N8EPS6"/>
<dbReference type="EMBL" id="CAICTM010001354">
    <property type="protein sequence ID" value="CAB9522914.1"/>
    <property type="molecule type" value="Genomic_DNA"/>
</dbReference>
<accession>A0A9N8EPS6</accession>
<keyword evidence="3" id="KW-1185">Reference proteome</keyword>
<sequence length="143" mass="16310">MRAFPTALTIAKVTAMVRCLCRLHNFCINERLERMATNSQVDSPSEECTEEMAERLASDEMNIVVGEGGMHLDCKGDEYRPTGLLDGGHHFDDVSYWSRAYRKKKNGETLPRELMHETIQLQGLQRPTPKHWVGNTPARSYQT</sequence>
<organism evidence="2 3">
    <name type="scientific">Seminavis robusta</name>
    <dbReference type="NCBI Taxonomy" id="568900"/>
    <lineage>
        <taxon>Eukaryota</taxon>
        <taxon>Sar</taxon>
        <taxon>Stramenopiles</taxon>
        <taxon>Ochrophyta</taxon>
        <taxon>Bacillariophyta</taxon>
        <taxon>Bacillariophyceae</taxon>
        <taxon>Bacillariophycidae</taxon>
        <taxon>Naviculales</taxon>
        <taxon>Naviculaceae</taxon>
        <taxon>Seminavis</taxon>
    </lineage>
</organism>
<proteinExistence type="predicted"/>
<evidence type="ECO:0000256" key="1">
    <source>
        <dbReference type="SAM" id="MobiDB-lite"/>
    </source>
</evidence>
<evidence type="ECO:0000313" key="3">
    <source>
        <dbReference type="Proteomes" id="UP001153069"/>
    </source>
</evidence>
<evidence type="ECO:0008006" key="4">
    <source>
        <dbReference type="Google" id="ProtNLM"/>
    </source>
</evidence>
<dbReference type="Proteomes" id="UP001153069">
    <property type="component" value="Unassembled WGS sequence"/>
</dbReference>
<comment type="caution">
    <text evidence="2">The sequence shown here is derived from an EMBL/GenBank/DDBJ whole genome shotgun (WGS) entry which is preliminary data.</text>
</comment>
<evidence type="ECO:0000313" key="2">
    <source>
        <dbReference type="EMBL" id="CAB9522914.1"/>
    </source>
</evidence>
<protein>
    <recommendedName>
        <fullName evidence="4">DDE Tnp4 domain-containing protein</fullName>
    </recommendedName>
</protein>